<dbReference type="AlphaFoldDB" id="A0A1H3U8Q0"/>
<dbReference type="Proteomes" id="UP000199632">
    <property type="component" value="Unassembled WGS sequence"/>
</dbReference>
<feature type="transmembrane region" description="Helical" evidence="1">
    <location>
        <begin position="117"/>
        <end position="136"/>
    </location>
</feature>
<reference evidence="4" key="1">
    <citation type="submission" date="2016-10" db="EMBL/GenBank/DDBJ databases">
        <authorList>
            <person name="Varghese N."/>
            <person name="Submissions S."/>
        </authorList>
    </citation>
    <scope>NUCLEOTIDE SEQUENCE [LARGE SCALE GENOMIC DNA]</scope>
    <source>
        <strain evidence="4">DSM 44718</strain>
    </source>
</reference>
<keyword evidence="1" id="KW-0472">Membrane</keyword>
<dbReference type="OrthoDB" id="3374243at2"/>
<evidence type="ECO:0000259" key="2">
    <source>
        <dbReference type="Pfam" id="PF12158"/>
    </source>
</evidence>
<evidence type="ECO:0000256" key="1">
    <source>
        <dbReference type="SAM" id="Phobius"/>
    </source>
</evidence>
<evidence type="ECO:0000313" key="3">
    <source>
        <dbReference type="EMBL" id="SDZ58667.1"/>
    </source>
</evidence>
<dbReference type="EMBL" id="FNQB01000004">
    <property type="protein sequence ID" value="SDZ58667.1"/>
    <property type="molecule type" value="Genomic_DNA"/>
</dbReference>
<organism evidence="3 4">
    <name type="scientific">Asanoa ishikariensis</name>
    <dbReference type="NCBI Taxonomy" id="137265"/>
    <lineage>
        <taxon>Bacteria</taxon>
        <taxon>Bacillati</taxon>
        <taxon>Actinomycetota</taxon>
        <taxon>Actinomycetes</taxon>
        <taxon>Micromonosporales</taxon>
        <taxon>Micromonosporaceae</taxon>
        <taxon>Asanoa</taxon>
    </lineage>
</organism>
<dbReference type="InterPro" id="IPR021994">
    <property type="entry name" value="DUF3592"/>
</dbReference>
<protein>
    <recommendedName>
        <fullName evidence="2">DUF3592 domain-containing protein</fullName>
    </recommendedName>
</protein>
<gene>
    <name evidence="3" type="ORF">SAMN05421684_6745</name>
</gene>
<keyword evidence="1" id="KW-0812">Transmembrane</keyword>
<proteinExistence type="predicted"/>
<keyword evidence="1" id="KW-1133">Transmembrane helix</keyword>
<feature type="domain" description="DUF3592" evidence="2">
    <location>
        <begin position="48"/>
        <end position="102"/>
    </location>
</feature>
<dbReference type="RefSeq" id="WP_090801061.1">
    <property type="nucleotide sequence ID" value="NZ_BOND01000006.1"/>
</dbReference>
<feature type="transmembrane region" description="Helical" evidence="1">
    <location>
        <begin position="12"/>
        <end position="29"/>
    </location>
</feature>
<evidence type="ECO:0000313" key="4">
    <source>
        <dbReference type="Proteomes" id="UP000199632"/>
    </source>
</evidence>
<accession>A0A1H3U8Q0</accession>
<name>A0A1H3U8Q0_9ACTN</name>
<keyword evidence="4" id="KW-1185">Reference proteome</keyword>
<dbReference type="Pfam" id="PF12158">
    <property type="entry name" value="DUF3592"/>
    <property type="match status" value="1"/>
</dbReference>
<sequence>MIFTKRRTITGLAIAFVLGLIAVGIFLIGEQQRTRIVDQGSPTQAIVISDHNDEFDHWYTVRYTAQGQARTANLRYPWVIDKIPVGQALTVHVDPDHPERIATADGYSTPIWTSAPGWFAILAVFAAFISVVGRLTSSRKRLPENG</sequence>